<protein>
    <submittedName>
        <fullName evidence="1">Uncharacterized protein</fullName>
    </submittedName>
</protein>
<accession>A0A561Q5P9</accession>
<dbReference type="EMBL" id="VIWO01000001">
    <property type="protein sequence ID" value="TWF45687.1"/>
    <property type="molecule type" value="Genomic_DNA"/>
</dbReference>
<reference evidence="1 2" key="1">
    <citation type="submission" date="2019-06" db="EMBL/GenBank/DDBJ databases">
        <title>Sorghum-associated microbial communities from plants grown in Nebraska, USA.</title>
        <authorList>
            <person name="Schachtman D."/>
        </authorList>
    </citation>
    <scope>NUCLEOTIDE SEQUENCE [LARGE SCALE GENOMIC DNA]</scope>
    <source>
        <strain evidence="1 2">1209</strain>
    </source>
</reference>
<organism evidence="1 2">
    <name type="scientific">Chitinophaga polysaccharea</name>
    <dbReference type="NCBI Taxonomy" id="1293035"/>
    <lineage>
        <taxon>Bacteria</taxon>
        <taxon>Pseudomonadati</taxon>
        <taxon>Bacteroidota</taxon>
        <taxon>Chitinophagia</taxon>
        <taxon>Chitinophagales</taxon>
        <taxon>Chitinophagaceae</taxon>
        <taxon>Chitinophaga</taxon>
    </lineage>
</organism>
<proteinExistence type="predicted"/>
<dbReference type="Proteomes" id="UP000320811">
    <property type="component" value="Unassembled WGS sequence"/>
</dbReference>
<evidence type="ECO:0000313" key="2">
    <source>
        <dbReference type="Proteomes" id="UP000320811"/>
    </source>
</evidence>
<gene>
    <name evidence="1" type="ORF">FHW36_1011618</name>
</gene>
<sequence length="337" mass="38839">MTMSKVTVTEGAAIIDIYNDGSVTCLKIREAAAIDWYDYGDTCMRYYVTSPKVEAIEMATRLNEVLIRGTDEAILEEMKHFMNNFSNGEYFLNIYNNDKLTYNIVSDQVYSGATSEINYYPEDIDLLFTQPGKKISPERVAWYEAMIAAGGRPKAIVFQLDTGDYNDGAFVLDGHHKLLAYHRLRIKPTFVLILKYGEITSSSLFSDYQHFLSDYARGHIVSHHPQVLTGNSPQALLYRENLHRYLSACDDMAVPLIEVFQKVAQSKLPDEQQWLADLLEVFSHRNFVRDPVRIHFPMLPGSQYRWEIRYIKQAADFEVWVSRVTGKPWEEWKAITS</sequence>
<dbReference type="AlphaFoldDB" id="A0A561Q5P9"/>
<name>A0A561Q5P9_9BACT</name>
<comment type="caution">
    <text evidence="1">The sequence shown here is derived from an EMBL/GenBank/DDBJ whole genome shotgun (WGS) entry which is preliminary data.</text>
</comment>
<evidence type="ECO:0000313" key="1">
    <source>
        <dbReference type="EMBL" id="TWF45687.1"/>
    </source>
</evidence>
<keyword evidence="2" id="KW-1185">Reference proteome</keyword>